<sequence length="101" mass="11539">MSPTPDGEVVYIDHSTGTTHTRPPDPLPMGWEALTYQSTGRVIYHNVLTNQVVNFRPTPENMAQLQTANDSWAARRSRNRDRINRLYNSNSVDESVRLILE</sequence>
<evidence type="ECO:0000256" key="1">
    <source>
        <dbReference type="SAM" id="MobiDB-lite"/>
    </source>
</evidence>
<dbReference type="OrthoDB" id="66881at2759"/>
<dbReference type="InterPro" id="IPR036020">
    <property type="entry name" value="WW_dom_sf"/>
</dbReference>
<organism evidence="2 3">
    <name type="scientific">Thelohanellus kitauei</name>
    <name type="common">Myxosporean</name>
    <dbReference type="NCBI Taxonomy" id="669202"/>
    <lineage>
        <taxon>Eukaryota</taxon>
        <taxon>Metazoa</taxon>
        <taxon>Cnidaria</taxon>
        <taxon>Myxozoa</taxon>
        <taxon>Myxosporea</taxon>
        <taxon>Bivalvulida</taxon>
        <taxon>Platysporina</taxon>
        <taxon>Myxobolidae</taxon>
        <taxon>Thelohanellus</taxon>
    </lineage>
</organism>
<dbReference type="SUPFAM" id="SSF51045">
    <property type="entry name" value="WW domain"/>
    <property type="match status" value="1"/>
</dbReference>
<dbReference type="EMBL" id="JWZT01002365">
    <property type="protein sequence ID" value="KII69566.1"/>
    <property type="molecule type" value="Genomic_DNA"/>
</dbReference>
<keyword evidence="3" id="KW-1185">Reference proteome</keyword>
<evidence type="ECO:0008006" key="4">
    <source>
        <dbReference type="Google" id="ProtNLM"/>
    </source>
</evidence>
<dbReference type="Proteomes" id="UP000031668">
    <property type="component" value="Unassembled WGS sequence"/>
</dbReference>
<comment type="caution">
    <text evidence="2">The sequence shown here is derived from an EMBL/GenBank/DDBJ whole genome shotgun (WGS) entry which is preliminary data.</text>
</comment>
<name>A0A0C2MQP9_THEKT</name>
<accession>A0A0C2MQP9</accession>
<evidence type="ECO:0000313" key="3">
    <source>
        <dbReference type="Proteomes" id="UP000031668"/>
    </source>
</evidence>
<gene>
    <name evidence="2" type="ORF">RF11_00398</name>
</gene>
<protein>
    <recommendedName>
        <fullName evidence="4">WW domain-containing protein</fullName>
    </recommendedName>
</protein>
<feature type="region of interest" description="Disordered" evidence="1">
    <location>
        <begin position="1"/>
        <end position="27"/>
    </location>
</feature>
<proteinExistence type="predicted"/>
<evidence type="ECO:0000313" key="2">
    <source>
        <dbReference type="EMBL" id="KII69566.1"/>
    </source>
</evidence>
<reference evidence="2 3" key="1">
    <citation type="journal article" date="2014" name="Genome Biol. Evol.">
        <title>The genome of the myxosporean Thelohanellus kitauei shows adaptations to nutrient acquisition within its fish host.</title>
        <authorList>
            <person name="Yang Y."/>
            <person name="Xiong J."/>
            <person name="Zhou Z."/>
            <person name="Huo F."/>
            <person name="Miao W."/>
            <person name="Ran C."/>
            <person name="Liu Y."/>
            <person name="Zhang J."/>
            <person name="Feng J."/>
            <person name="Wang M."/>
            <person name="Wang M."/>
            <person name="Wang L."/>
            <person name="Yao B."/>
        </authorList>
    </citation>
    <scope>NUCLEOTIDE SEQUENCE [LARGE SCALE GENOMIC DNA]</scope>
    <source>
        <strain evidence="2">Wuqing</strain>
    </source>
</reference>
<dbReference type="AlphaFoldDB" id="A0A0C2MQP9"/>